<gene>
    <name evidence="9" type="ordered locus">Cfla_2700</name>
</gene>
<keyword evidence="3" id="KW-0597">Phosphoprotein</keyword>
<reference evidence="9 10" key="1">
    <citation type="journal article" date="2010" name="Stand. Genomic Sci.">
        <title>Complete genome sequence of Cellulomonas flavigena type strain (134).</title>
        <authorList>
            <person name="Abt B."/>
            <person name="Foster B."/>
            <person name="Lapidus A."/>
            <person name="Clum A."/>
            <person name="Sun H."/>
            <person name="Pukall R."/>
            <person name="Lucas S."/>
            <person name="Glavina Del Rio T."/>
            <person name="Nolan M."/>
            <person name="Tice H."/>
            <person name="Cheng J.F."/>
            <person name="Pitluck S."/>
            <person name="Liolios K."/>
            <person name="Ivanova N."/>
            <person name="Mavromatis K."/>
            <person name="Ovchinnikova G."/>
            <person name="Pati A."/>
            <person name="Goodwin L."/>
            <person name="Chen A."/>
            <person name="Palaniappan K."/>
            <person name="Land M."/>
            <person name="Hauser L."/>
            <person name="Chang Y.J."/>
            <person name="Jeffries C.D."/>
            <person name="Rohde M."/>
            <person name="Goker M."/>
            <person name="Woyke T."/>
            <person name="Bristow J."/>
            <person name="Eisen J.A."/>
            <person name="Markowitz V."/>
            <person name="Hugenholtz P."/>
            <person name="Kyrpides N.C."/>
            <person name="Klenk H.P."/>
        </authorList>
    </citation>
    <scope>NUCLEOTIDE SEQUENCE [LARGE SCALE GENOMIC DNA]</scope>
    <source>
        <strain evidence="10">ATCC 482 / DSM 20109 / BCRC 11376 / JCM 18109 / NBRC 3775 / NCIMB 8073 / NRS 134</strain>
    </source>
</reference>
<evidence type="ECO:0000256" key="2">
    <source>
        <dbReference type="ARBA" id="ARBA00022475"/>
    </source>
</evidence>
<dbReference type="KEGG" id="cfl:Cfla_2700"/>
<comment type="subcellular location">
    <subcellularLocation>
        <location evidence="1">Cell membrane</location>
        <topology evidence="1">Multi-pass membrane protein</topology>
    </subcellularLocation>
</comment>
<evidence type="ECO:0000256" key="5">
    <source>
        <dbReference type="ARBA" id="ARBA00022989"/>
    </source>
</evidence>
<feature type="compositionally biased region" description="Low complexity" evidence="7">
    <location>
        <begin position="326"/>
        <end position="336"/>
    </location>
</feature>
<dbReference type="eggNOG" id="COG1716">
    <property type="taxonomic scope" value="Bacteria"/>
</dbReference>
<dbReference type="PANTHER" id="PTHR36115">
    <property type="entry name" value="PROLINE-RICH ANTIGEN HOMOLOG-RELATED"/>
    <property type="match status" value="1"/>
</dbReference>
<protein>
    <submittedName>
        <fullName evidence="9">RDD domain containing protein</fullName>
    </submittedName>
</protein>
<dbReference type="GO" id="GO:0005886">
    <property type="term" value="C:plasma membrane"/>
    <property type="evidence" value="ECO:0007669"/>
    <property type="project" value="UniProtKB-SubCell"/>
</dbReference>
<dbReference type="Proteomes" id="UP000000849">
    <property type="component" value="Chromosome"/>
</dbReference>
<proteinExistence type="predicted"/>
<dbReference type="EMBL" id="CP001964">
    <property type="protein sequence ID" value="ADG75586.1"/>
    <property type="molecule type" value="Genomic_DNA"/>
</dbReference>
<dbReference type="eggNOG" id="COG1714">
    <property type="taxonomic scope" value="Bacteria"/>
</dbReference>
<keyword evidence="5" id="KW-1133">Transmembrane helix</keyword>
<feature type="region of interest" description="Disordered" evidence="7">
    <location>
        <begin position="266"/>
        <end position="375"/>
    </location>
</feature>
<evidence type="ECO:0000256" key="6">
    <source>
        <dbReference type="ARBA" id="ARBA00023136"/>
    </source>
</evidence>
<keyword evidence="10" id="KW-1185">Reference proteome</keyword>
<evidence type="ECO:0000256" key="1">
    <source>
        <dbReference type="ARBA" id="ARBA00004651"/>
    </source>
</evidence>
<feature type="domain" description="FHA" evidence="8">
    <location>
        <begin position="441"/>
        <end position="501"/>
    </location>
</feature>
<evidence type="ECO:0000313" key="9">
    <source>
        <dbReference type="EMBL" id="ADG75586.1"/>
    </source>
</evidence>
<dbReference type="SUPFAM" id="SSF49879">
    <property type="entry name" value="SMAD/FHA domain"/>
    <property type="match status" value="1"/>
</dbReference>
<keyword evidence="6" id="KW-0472">Membrane</keyword>
<name>D5UJ20_CELFN</name>
<organism evidence="9 10">
    <name type="scientific">Cellulomonas flavigena (strain ATCC 482 / DSM 20109 / BCRC 11376 / JCM 18109 / NBRC 3775 / NCIMB 8073 / NRS 134)</name>
    <dbReference type="NCBI Taxonomy" id="446466"/>
    <lineage>
        <taxon>Bacteria</taxon>
        <taxon>Bacillati</taxon>
        <taxon>Actinomycetota</taxon>
        <taxon>Actinomycetes</taxon>
        <taxon>Micrococcales</taxon>
        <taxon>Cellulomonadaceae</taxon>
        <taxon>Cellulomonas</taxon>
    </lineage>
</organism>
<dbReference type="InterPro" id="IPR008984">
    <property type="entry name" value="SMAD_FHA_dom_sf"/>
</dbReference>
<evidence type="ECO:0000259" key="8">
    <source>
        <dbReference type="PROSITE" id="PS50006"/>
    </source>
</evidence>
<keyword evidence="2" id="KW-1003">Cell membrane</keyword>
<dbReference type="AlphaFoldDB" id="D5UJ20"/>
<accession>D5UJ20</accession>
<dbReference type="PANTHER" id="PTHR36115:SF6">
    <property type="entry name" value="PROLINE-RICH ANTIGEN HOMOLOG"/>
    <property type="match status" value="1"/>
</dbReference>
<dbReference type="RefSeq" id="WP_013117918.1">
    <property type="nucleotide sequence ID" value="NC_014151.1"/>
</dbReference>
<dbReference type="InterPro" id="IPR051791">
    <property type="entry name" value="Pra-immunoreactive"/>
</dbReference>
<evidence type="ECO:0000256" key="3">
    <source>
        <dbReference type="ARBA" id="ARBA00022553"/>
    </source>
</evidence>
<dbReference type="PROSITE" id="PS50006">
    <property type="entry name" value="FHA_DOMAIN"/>
    <property type="match status" value="1"/>
</dbReference>
<dbReference type="InterPro" id="IPR010432">
    <property type="entry name" value="RDD"/>
</dbReference>
<dbReference type="OrthoDB" id="3254248at2"/>
<feature type="compositionally biased region" description="Pro residues" evidence="7">
    <location>
        <begin position="337"/>
        <end position="356"/>
    </location>
</feature>
<dbReference type="STRING" id="446466.Cfla_2700"/>
<dbReference type="Pfam" id="PF06271">
    <property type="entry name" value="RDD"/>
    <property type="match status" value="1"/>
</dbReference>
<feature type="region of interest" description="Disordered" evidence="7">
    <location>
        <begin position="55"/>
        <end position="108"/>
    </location>
</feature>
<dbReference type="HOGENOM" id="CLU_031946_0_0_11"/>
<dbReference type="InterPro" id="IPR000253">
    <property type="entry name" value="FHA_dom"/>
</dbReference>
<keyword evidence="4" id="KW-0812">Transmembrane</keyword>
<evidence type="ECO:0000313" key="10">
    <source>
        <dbReference type="Proteomes" id="UP000000849"/>
    </source>
</evidence>
<sequence>MSTRASAPRCASCGMPLAPDAGSCAVCGARVPLIARPAAGDDDAAAPDDGRLEAAAAHGPAGAAVPHAGEAADAAPTGARPAVTPAVPPPAPRSTAARSTAPRAAAFDAATAAREVRESARSARAVPSTDAVPPVGTRVLAYAIDVLAAGAAAGLGLLVVSLTGGEGAVLPGLLGLAVTVAQVVAEGRGGATLGSRLLGLRTVDERTGAVPGIGRALVRQLVLGLGTLACLVGNWVIAASGAWDSGPRRRGWHDKASGTAVVLASSRPGGVVAPGGPQRGADAWTPPRPAATSASVPPPASAVPAPSTLEDFLFAPSSSGSGGGPSAPHDAASPAAPAQPPVVVPVAPGPPAPTPVPVREAPGVTPAASVRPAPEPDLLPPPPGAGVAQAPRAAAAAGAVDDDLADLEHTRVRDPETLRRRTGTLSLHFDTGERVRVVGRGLVGRGPRAEDGQDILHVVALQDAARSLSRVHAEFGPVPATDDEDSAIWVADRRSTNGTVVVDPTGVARVLPAGTRALVGAGWTVRLGDREARVEAD</sequence>
<evidence type="ECO:0000256" key="4">
    <source>
        <dbReference type="ARBA" id="ARBA00022692"/>
    </source>
</evidence>
<dbReference type="Gene3D" id="2.60.200.20">
    <property type="match status" value="1"/>
</dbReference>
<feature type="compositionally biased region" description="Low complexity" evidence="7">
    <location>
        <begin position="55"/>
        <end position="85"/>
    </location>
</feature>
<feature type="compositionally biased region" description="Low complexity" evidence="7">
    <location>
        <begin position="93"/>
        <end position="108"/>
    </location>
</feature>
<evidence type="ECO:0000256" key="7">
    <source>
        <dbReference type="SAM" id="MobiDB-lite"/>
    </source>
</evidence>